<dbReference type="KEGG" id="kon:CONE_0304"/>
<dbReference type="GO" id="GO:0050661">
    <property type="term" value="F:NADP binding"/>
    <property type="evidence" value="ECO:0007669"/>
    <property type="project" value="InterPro"/>
</dbReference>
<organism evidence="11 12">
    <name type="scientific">Candidatus Kinetoplastidibacterium stringomonadis TCC290E</name>
    <dbReference type="NCBI Taxonomy" id="1208920"/>
    <lineage>
        <taxon>Bacteria</taxon>
        <taxon>Pseudomonadati</taxon>
        <taxon>Pseudomonadota</taxon>
        <taxon>Betaproteobacteria</taxon>
        <taxon>Candidatus Kinetoplastidibacterium</taxon>
    </lineage>
</organism>
<dbReference type="GO" id="GO:0006730">
    <property type="term" value="P:one-carbon metabolic process"/>
    <property type="evidence" value="ECO:0007669"/>
    <property type="project" value="UniProtKB-KW"/>
</dbReference>
<gene>
    <name evidence="11" type="ORF">CONE_0304</name>
</gene>
<keyword evidence="6 8" id="KW-0560">Oxidoreductase</keyword>
<dbReference type="PANTHER" id="PTHR48069:SF3">
    <property type="entry name" value="DIHYDROFOLATE REDUCTASE"/>
    <property type="match status" value="1"/>
</dbReference>
<accession>M1LVK0</accession>
<evidence type="ECO:0000256" key="3">
    <source>
        <dbReference type="ARBA" id="ARBA00012856"/>
    </source>
</evidence>
<comment type="similarity">
    <text evidence="2 8 9">Belongs to the dihydrofolate reductase family.</text>
</comment>
<evidence type="ECO:0000256" key="9">
    <source>
        <dbReference type="RuleBase" id="RU004474"/>
    </source>
</evidence>
<dbReference type="GO" id="GO:0005829">
    <property type="term" value="C:cytosol"/>
    <property type="evidence" value="ECO:0007669"/>
    <property type="project" value="TreeGrafter"/>
</dbReference>
<evidence type="ECO:0000256" key="1">
    <source>
        <dbReference type="ARBA" id="ARBA00004903"/>
    </source>
</evidence>
<dbReference type="PROSITE" id="PS51330">
    <property type="entry name" value="DHFR_2"/>
    <property type="match status" value="1"/>
</dbReference>
<evidence type="ECO:0000256" key="8">
    <source>
        <dbReference type="PIRNR" id="PIRNR000194"/>
    </source>
</evidence>
<dbReference type="Proteomes" id="UP000011541">
    <property type="component" value="Chromosome"/>
</dbReference>
<dbReference type="PATRIC" id="fig|1208920.3.peg.87"/>
<dbReference type="Pfam" id="PF00186">
    <property type="entry name" value="DHFR_1"/>
    <property type="match status" value="1"/>
</dbReference>
<dbReference type="GO" id="GO:0046654">
    <property type="term" value="P:tetrahydrofolate biosynthetic process"/>
    <property type="evidence" value="ECO:0007669"/>
    <property type="project" value="UniProtKB-UniPathway"/>
</dbReference>
<evidence type="ECO:0000259" key="10">
    <source>
        <dbReference type="PROSITE" id="PS51330"/>
    </source>
</evidence>
<dbReference type="InterPro" id="IPR017925">
    <property type="entry name" value="DHFR_CS"/>
</dbReference>
<dbReference type="InterPro" id="IPR012259">
    <property type="entry name" value="DHFR"/>
</dbReference>
<name>M1LVK0_9PROT</name>
<keyword evidence="4 8" id="KW-0554">One-carbon metabolism</keyword>
<comment type="catalytic activity">
    <reaction evidence="8">
        <text>(6S)-5,6,7,8-tetrahydrofolate + NADP(+) = 7,8-dihydrofolate + NADPH + H(+)</text>
        <dbReference type="Rhea" id="RHEA:15009"/>
        <dbReference type="ChEBI" id="CHEBI:15378"/>
        <dbReference type="ChEBI" id="CHEBI:57451"/>
        <dbReference type="ChEBI" id="CHEBI:57453"/>
        <dbReference type="ChEBI" id="CHEBI:57783"/>
        <dbReference type="ChEBI" id="CHEBI:58349"/>
        <dbReference type="EC" id="1.5.1.3"/>
    </reaction>
</comment>
<keyword evidence="12" id="KW-1185">Reference proteome</keyword>
<evidence type="ECO:0000313" key="12">
    <source>
        <dbReference type="Proteomes" id="UP000011541"/>
    </source>
</evidence>
<dbReference type="STRING" id="1208920.CONE_0304"/>
<dbReference type="GO" id="GO:0004146">
    <property type="term" value="F:dihydrofolate reductase activity"/>
    <property type="evidence" value="ECO:0007669"/>
    <property type="project" value="UniProtKB-EC"/>
</dbReference>
<evidence type="ECO:0000256" key="6">
    <source>
        <dbReference type="ARBA" id="ARBA00023002"/>
    </source>
</evidence>
<evidence type="ECO:0000256" key="7">
    <source>
        <dbReference type="ARBA" id="ARBA00025067"/>
    </source>
</evidence>
<dbReference type="Gene3D" id="3.40.430.10">
    <property type="entry name" value="Dihydrofolate Reductase, subunit A"/>
    <property type="match status" value="1"/>
</dbReference>
<dbReference type="GO" id="GO:0046655">
    <property type="term" value="P:folic acid metabolic process"/>
    <property type="evidence" value="ECO:0007669"/>
    <property type="project" value="TreeGrafter"/>
</dbReference>
<evidence type="ECO:0000313" key="11">
    <source>
        <dbReference type="EMBL" id="AGF48116.1"/>
    </source>
</evidence>
<feature type="domain" description="DHFR" evidence="10">
    <location>
        <begin position="1"/>
        <end position="147"/>
    </location>
</feature>
<reference evidence="11 12" key="1">
    <citation type="journal article" date="2013" name="Genome Biol. Evol.">
        <title>Genome evolution and phylogenomic analysis of candidatus kinetoplastibacterium, the betaproteobacterial endosymbionts of strigomonas and angomonas.</title>
        <authorList>
            <person name="Alves J.M."/>
            <person name="Serrano M.G."/>
            <person name="Maia da Silva F."/>
            <person name="Voegtly L.J."/>
            <person name="Matveyev A.V."/>
            <person name="Teixeira M.M."/>
            <person name="Camargo E.P."/>
            <person name="Buck G.A."/>
        </authorList>
    </citation>
    <scope>NUCLEOTIDE SEQUENCE [LARGE SCALE GENOMIC DNA]</scope>
    <source>
        <strain evidence="11 12">TCC290E</strain>
    </source>
</reference>
<dbReference type="AlphaFoldDB" id="M1LVK0"/>
<dbReference type="PIRSF" id="PIRSF000194">
    <property type="entry name" value="DHFR"/>
    <property type="match status" value="1"/>
</dbReference>
<evidence type="ECO:0000256" key="4">
    <source>
        <dbReference type="ARBA" id="ARBA00022563"/>
    </source>
</evidence>
<dbReference type="eggNOG" id="COG0262">
    <property type="taxonomic scope" value="Bacteria"/>
</dbReference>
<proteinExistence type="inferred from homology"/>
<dbReference type="InterPro" id="IPR001796">
    <property type="entry name" value="DHFR_dom"/>
</dbReference>
<dbReference type="PANTHER" id="PTHR48069">
    <property type="entry name" value="DIHYDROFOLATE REDUCTASE"/>
    <property type="match status" value="1"/>
</dbReference>
<dbReference type="EMBL" id="CP003805">
    <property type="protein sequence ID" value="AGF48116.1"/>
    <property type="molecule type" value="Genomic_DNA"/>
</dbReference>
<dbReference type="PROSITE" id="PS00075">
    <property type="entry name" value="DHFR_1"/>
    <property type="match status" value="1"/>
</dbReference>
<dbReference type="HOGENOM" id="CLU_043966_5_1_4"/>
<evidence type="ECO:0000256" key="5">
    <source>
        <dbReference type="ARBA" id="ARBA00022857"/>
    </source>
</evidence>
<dbReference type="CDD" id="cd00209">
    <property type="entry name" value="DHFR"/>
    <property type="match status" value="1"/>
</dbReference>
<comment type="pathway">
    <text evidence="1 8">Cofactor biosynthesis; tetrahydrofolate biosynthesis; 5,6,7,8-tetrahydrofolate from 7,8-dihydrofolate: step 1/1.</text>
</comment>
<dbReference type="UniPathway" id="UPA00077">
    <property type="reaction ID" value="UER00158"/>
</dbReference>
<dbReference type="PRINTS" id="PR00070">
    <property type="entry name" value="DHFR"/>
</dbReference>
<dbReference type="SUPFAM" id="SSF53597">
    <property type="entry name" value="Dihydrofolate reductase-like"/>
    <property type="match status" value="1"/>
</dbReference>
<sequence length="155" mass="17855">MVIGNKNTLPWKISGDLKLFKEHTINNTVIMGRKTWESLPKKPLPNRKNIILTKSNLIEKGALIAKSLSEAIRFCYPINKRIFIIGGSSIYEQFLPIASRILATEIQCSLNGDSFFPKVRSDIWLEIDRKPQLTENNYNYDFVTYVKQPKNLILL</sequence>
<dbReference type="EC" id="1.5.1.3" evidence="3 8"/>
<keyword evidence="5 8" id="KW-0521">NADP</keyword>
<dbReference type="GO" id="GO:0046452">
    <property type="term" value="P:dihydrofolate metabolic process"/>
    <property type="evidence" value="ECO:0007669"/>
    <property type="project" value="TreeGrafter"/>
</dbReference>
<comment type="function">
    <text evidence="7 8">Key enzyme in folate metabolism. Catalyzes an essential reaction for de novo glycine and purine synthesis, and for DNA precursor synthesis.</text>
</comment>
<evidence type="ECO:0000256" key="2">
    <source>
        <dbReference type="ARBA" id="ARBA00009539"/>
    </source>
</evidence>
<protein>
    <recommendedName>
        <fullName evidence="3 8">Dihydrofolate reductase</fullName>
        <ecNumber evidence="3 8">1.5.1.3</ecNumber>
    </recommendedName>
</protein>
<dbReference type="InterPro" id="IPR024072">
    <property type="entry name" value="DHFR-like_dom_sf"/>
</dbReference>